<dbReference type="GO" id="GO:0004360">
    <property type="term" value="F:glutamine-fructose-6-phosphate transaminase (isomerizing) activity"/>
    <property type="evidence" value="ECO:0007669"/>
    <property type="project" value="UniProtKB-UniRule"/>
</dbReference>
<dbReference type="InterPro" id="IPR029055">
    <property type="entry name" value="Ntn_hydrolases_N"/>
</dbReference>
<dbReference type="CDD" id="cd05008">
    <property type="entry name" value="SIS_GlmS_GlmD_1"/>
    <property type="match status" value="1"/>
</dbReference>
<dbReference type="EC" id="2.6.1.16" evidence="3 10"/>
<comment type="subcellular location">
    <subcellularLocation>
        <location evidence="2 10">Cytoplasm</location>
    </subcellularLocation>
</comment>
<dbReference type="Gene3D" id="3.40.50.10490">
    <property type="entry name" value="Glucose-6-phosphate isomerase like protein, domain 1"/>
    <property type="match status" value="2"/>
</dbReference>
<dbReference type="PROSITE" id="PS51278">
    <property type="entry name" value="GATASE_TYPE_2"/>
    <property type="match status" value="1"/>
</dbReference>
<feature type="active site" description="Nucleophile; for GATase activity" evidence="10">
    <location>
        <position position="2"/>
    </location>
</feature>
<dbReference type="PANTHER" id="PTHR10937:SF0">
    <property type="entry name" value="GLUTAMINE--FRUCTOSE-6-PHOSPHATE TRANSAMINASE (ISOMERIZING)"/>
    <property type="match status" value="1"/>
</dbReference>
<organism evidence="14 15">
    <name type="scientific">Faecalibacillus faecis</name>
    <dbReference type="NCBI Taxonomy" id="1982628"/>
    <lineage>
        <taxon>Bacteria</taxon>
        <taxon>Bacillati</taxon>
        <taxon>Bacillota</taxon>
        <taxon>Erysipelotrichia</taxon>
        <taxon>Erysipelotrichales</taxon>
        <taxon>Coprobacillaceae</taxon>
        <taxon>Faecalibacillus</taxon>
    </lineage>
</organism>
<feature type="domain" description="SIS" evidence="12">
    <location>
        <begin position="287"/>
        <end position="426"/>
    </location>
</feature>
<evidence type="ECO:0000256" key="6">
    <source>
        <dbReference type="ARBA" id="ARBA00022576"/>
    </source>
</evidence>
<dbReference type="InterPro" id="IPR035466">
    <property type="entry name" value="GlmS/AgaS_SIS"/>
</dbReference>
<dbReference type="GeneID" id="77471469"/>
<dbReference type="Proteomes" id="UP000241201">
    <property type="component" value="Unassembled WGS sequence"/>
</dbReference>
<dbReference type="FunFam" id="3.40.50.10490:FF:000001">
    <property type="entry name" value="Glutamine--fructose-6-phosphate aminotransferase [isomerizing]"/>
    <property type="match status" value="1"/>
</dbReference>
<dbReference type="GO" id="GO:0005829">
    <property type="term" value="C:cytosol"/>
    <property type="evidence" value="ECO:0007669"/>
    <property type="project" value="TreeGrafter"/>
</dbReference>
<comment type="function">
    <text evidence="10">Catalyzes the first step in hexosamine metabolism, converting fructose-6P into glucosamine-6P using glutamine as a nitrogen source.</text>
</comment>
<dbReference type="FunFam" id="3.60.20.10:FF:000006">
    <property type="entry name" value="Glutamine--fructose-6-phosphate aminotransferase [isomerizing]"/>
    <property type="match status" value="1"/>
</dbReference>
<evidence type="ECO:0000313" key="13">
    <source>
        <dbReference type="EMBL" id="MCB8611014.1"/>
    </source>
</evidence>
<dbReference type="CDD" id="cd00714">
    <property type="entry name" value="GFAT"/>
    <property type="match status" value="1"/>
</dbReference>
<reference evidence="14" key="2">
    <citation type="journal article" date="2019" name="Int. J. Syst. Evol. Microbiol.">
        <title>Faecalibacillus intestinalis gen. nov., sp. nov. and Faecalibacillus faecis sp. nov., isolated from human faeces.</title>
        <authorList>
            <person name="Seo B."/>
            <person name="Jeon K."/>
            <person name="Baek I."/>
            <person name="Lee Y.M."/>
            <person name="Baek K."/>
            <person name="Ko G."/>
        </authorList>
    </citation>
    <scope>NUCLEOTIDE SEQUENCE</scope>
    <source>
        <strain evidence="14">SNUG30370</strain>
    </source>
</reference>
<dbReference type="AlphaFoldDB" id="A0A2T3FSV3"/>
<dbReference type="PANTHER" id="PTHR10937">
    <property type="entry name" value="GLUCOSAMINE--FRUCTOSE-6-PHOSPHATE AMINOTRANSFERASE, ISOMERIZING"/>
    <property type="match status" value="1"/>
</dbReference>
<proteinExistence type="inferred from homology"/>
<dbReference type="NCBIfam" id="TIGR01135">
    <property type="entry name" value="glmS"/>
    <property type="match status" value="1"/>
</dbReference>
<name>A0A2T3FSV3_9FIRM</name>
<evidence type="ECO:0000313" key="15">
    <source>
        <dbReference type="Proteomes" id="UP000241201"/>
    </source>
</evidence>
<keyword evidence="9" id="KW-0315">Glutamine amidotransferase</keyword>
<evidence type="ECO:0000256" key="2">
    <source>
        <dbReference type="ARBA" id="ARBA00004496"/>
    </source>
</evidence>
<dbReference type="InterPro" id="IPR046348">
    <property type="entry name" value="SIS_dom_sf"/>
</dbReference>
<keyword evidence="8" id="KW-0677">Repeat</keyword>
<dbReference type="GO" id="GO:0006002">
    <property type="term" value="P:fructose 6-phosphate metabolic process"/>
    <property type="evidence" value="ECO:0007669"/>
    <property type="project" value="TreeGrafter"/>
</dbReference>
<gene>
    <name evidence="10 14" type="primary">glmS</name>
    <name evidence="14" type="ORF">C7U55_10230</name>
    <name evidence="13" type="ORF">LJD69_10485</name>
</gene>
<evidence type="ECO:0000256" key="7">
    <source>
        <dbReference type="ARBA" id="ARBA00022679"/>
    </source>
</evidence>
<comment type="catalytic activity">
    <reaction evidence="1 10">
        <text>D-fructose 6-phosphate + L-glutamine = D-glucosamine 6-phosphate + L-glutamate</text>
        <dbReference type="Rhea" id="RHEA:13237"/>
        <dbReference type="ChEBI" id="CHEBI:29985"/>
        <dbReference type="ChEBI" id="CHEBI:58359"/>
        <dbReference type="ChEBI" id="CHEBI:58725"/>
        <dbReference type="ChEBI" id="CHEBI:61527"/>
        <dbReference type="EC" id="2.6.1.16"/>
    </reaction>
</comment>
<dbReference type="PROSITE" id="PS51464">
    <property type="entry name" value="SIS"/>
    <property type="match status" value="2"/>
</dbReference>
<dbReference type="SUPFAM" id="SSF56235">
    <property type="entry name" value="N-terminal nucleophile aminohydrolases (Ntn hydrolases)"/>
    <property type="match status" value="1"/>
</dbReference>
<dbReference type="InterPro" id="IPR005855">
    <property type="entry name" value="GFAT"/>
</dbReference>
<dbReference type="RefSeq" id="WP_048924510.1">
    <property type="nucleotide sequence ID" value="NZ_DBGCOW010000017.1"/>
</dbReference>
<comment type="subunit">
    <text evidence="10">Homodimer.</text>
</comment>
<dbReference type="Pfam" id="PF13522">
    <property type="entry name" value="GATase_6"/>
    <property type="match status" value="1"/>
</dbReference>
<evidence type="ECO:0000256" key="3">
    <source>
        <dbReference type="ARBA" id="ARBA00012916"/>
    </source>
</evidence>
<feature type="initiator methionine" description="Removed" evidence="10">
    <location>
        <position position="1"/>
    </location>
</feature>
<keyword evidence="15" id="KW-1185">Reference proteome</keyword>
<feature type="active site" description="For Fru-6P isomerization activity" evidence="10">
    <location>
        <position position="602"/>
    </location>
</feature>
<evidence type="ECO:0000256" key="9">
    <source>
        <dbReference type="ARBA" id="ARBA00022962"/>
    </source>
</evidence>
<reference evidence="15" key="1">
    <citation type="submission" date="2018-03" db="EMBL/GenBank/DDBJ databases">
        <title>Lachnoclostridium SNUG30370 gen.nov., sp.nov., isolated from human faeces.</title>
        <authorList>
            <person name="Seo B."/>
            <person name="Jeon K."/>
            <person name="Ko G."/>
        </authorList>
    </citation>
    <scope>NUCLEOTIDE SEQUENCE [LARGE SCALE GENOMIC DNA]</scope>
    <source>
        <strain evidence="15">SNUG30370</strain>
    </source>
</reference>
<dbReference type="InterPro" id="IPR047084">
    <property type="entry name" value="GFAT_N"/>
</dbReference>
<evidence type="ECO:0000256" key="10">
    <source>
        <dbReference type="HAMAP-Rule" id="MF_00164"/>
    </source>
</evidence>
<evidence type="ECO:0000256" key="5">
    <source>
        <dbReference type="ARBA" id="ARBA00022490"/>
    </source>
</evidence>
<dbReference type="Proteomes" id="UP001198439">
    <property type="component" value="Unassembled WGS sequence"/>
</dbReference>
<keyword evidence="5 10" id="KW-0963">Cytoplasm</keyword>
<dbReference type="InterPro" id="IPR035490">
    <property type="entry name" value="GlmS/FrlB_SIS"/>
</dbReference>
<dbReference type="Pfam" id="PF01380">
    <property type="entry name" value="SIS"/>
    <property type="match status" value="2"/>
</dbReference>
<dbReference type="SUPFAM" id="SSF53697">
    <property type="entry name" value="SIS domain"/>
    <property type="match status" value="1"/>
</dbReference>
<evidence type="ECO:0000256" key="8">
    <source>
        <dbReference type="ARBA" id="ARBA00022737"/>
    </source>
</evidence>
<dbReference type="GO" id="GO:0006487">
    <property type="term" value="P:protein N-linked glycosylation"/>
    <property type="evidence" value="ECO:0007669"/>
    <property type="project" value="TreeGrafter"/>
</dbReference>
<keyword evidence="7 10" id="KW-0808">Transferase</keyword>
<dbReference type="EMBL" id="JAJDKZ010000033">
    <property type="protein sequence ID" value="MCB8611014.1"/>
    <property type="molecule type" value="Genomic_DNA"/>
</dbReference>
<keyword evidence="6 10" id="KW-0032">Aminotransferase</keyword>
<dbReference type="GO" id="GO:0006047">
    <property type="term" value="P:UDP-N-acetylglucosamine metabolic process"/>
    <property type="evidence" value="ECO:0007669"/>
    <property type="project" value="TreeGrafter"/>
</dbReference>
<reference evidence="13" key="3">
    <citation type="submission" date="2021-10" db="EMBL/GenBank/DDBJ databases">
        <title>Collection of gut derived symbiotic bacterial strains cultured from healthy donors.</title>
        <authorList>
            <person name="Lin H."/>
            <person name="Littmann E."/>
            <person name="Kohout C."/>
            <person name="Pamer E.G."/>
        </authorList>
    </citation>
    <scope>NUCLEOTIDE SEQUENCE</scope>
    <source>
        <strain evidence="13">DFI.4.48</strain>
    </source>
</reference>
<evidence type="ECO:0000259" key="12">
    <source>
        <dbReference type="PROSITE" id="PS51464"/>
    </source>
</evidence>
<feature type="domain" description="Glutamine amidotransferase type-2" evidence="11">
    <location>
        <begin position="2"/>
        <end position="219"/>
    </location>
</feature>
<evidence type="ECO:0000259" key="11">
    <source>
        <dbReference type="PROSITE" id="PS51278"/>
    </source>
</evidence>
<comment type="caution">
    <text evidence="14">The sequence shown here is derived from an EMBL/GenBank/DDBJ whole genome shotgun (WGS) entry which is preliminary data.</text>
</comment>
<dbReference type="HAMAP" id="MF_00164">
    <property type="entry name" value="GlmS"/>
    <property type="match status" value="1"/>
</dbReference>
<protein>
    <recommendedName>
        <fullName evidence="4 10">Glutamine--fructose-6-phosphate aminotransferase [isomerizing]</fullName>
        <ecNumber evidence="3 10">2.6.1.16</ecNumber>
    </recommendedName>
    <alternativeName>
        <fullName evidence="10">D-fructose-6-phosphate amidotransferase</fullName>
    </alternativeName>
    <alternativeName>
        <fullName evidence="10">GFAT</fullName>
    </alternativeName>
    <alternativeName>
        <fullName evidence="10">Glucosamine-6-phosphate synthase</fullName>
    </alternativeName>
    <alternativeName>
        <fullName evidence="10">Hexosephosphate aminotransferase</fullName>
    </alternativeName>
    <alternativeName>
        <fullName evidence="10">L-glutamine--D-fructose-6-phosphate amidotransferase</fullName>
    </alternativeName>
</protein>
<accession>A0A2T3FSV3</accession>
<dbReference type="GO" id="GO:0005975">
    <property type="term" value="P:carbohydrate metabolic process"/>
    <property type="evidence" value="ECO:0007669"/>
    <property type="project" value="UniProtKB-UniRule"/>
</dbReference>
<dbReference type="EMBL" id="PYLP01000015">
    <property type="protein sequence ID" value="PST38356.1"/>
    <property type="molecule type" value="Genomic_DNA"/>
</dbReference>
<feature type="domain" description="SIS" evidence="12">
    <location>
        <begin position="458"/>
        <end position="597"/>
    </location>
</feature>
<evidence type="ECO:0000313" key="14">
    <source>
        <dbReference type="EMBL" id="PST38356.1"/>
    </source>
</evidence>
<evidence type="ECO:0000256" key="1">
    <source>
        <dbReference type="ARBA" id="ARBA00001031"/>
    </source>
</evidence>
<dbReference type="CDD" id="cd05009">
    <property type="entry name" value="SIS_GlmS_GlmD_2"/>
    <property type="match status" value="1"/>
</dbReference>
<dbReference type="GO" id="GO:0097367">
    <property type="term" value="F:carbohydrate derivative binding"/>
    <property type="evidence" value="ECO:0007669"/>
    <property type="project" value="InterPro"/>
</dbReference>
<dbReference type="InterPro" id="IPR001347">
    <property type="entry name" value="SIS_dom"/>
</dbReference>
<sequence>MCGITAISANKEALHFLLQGLEKLEYRGYDSAGITTIENNHLFTKKAKGRLQNLKDLLKDENVLGHVGIGHTRWATHGVPSNLNSHPHTNNDETISLVHNGIIENYRELKEILILQGYKFHSETDSEVVVHLMDYYYKKEKDMLKALQRVITRIEGSYALCIVSLIEPDKVFIAKKDSPLVIGKTENASVAASDIPAILDYTKDVYFLEDYEIAILNKGNVSFFDQHGNPIEKEITTIPYDNEAAQKGGYDTFMLKEIHEQPYAISETLRGRVEGTDRIILPELDAIHDKFKTFNKAYFVACGTAYHACLSGANILERLTGIPTFTQVASEFRYCDPIVDEKTMCVFVSQSGETADTMAALRLAKEKGCTTIAVANVLGSSISREADHTIYTCAGPEIAVASTKAYTTQLIVLLLLGMYISQALGNENEDYKRIIEGIASLPQHIENILKDEKTFEHYASYLKDLKDAYYIGRSLDYATVLEGALKLKEVSYVHADAYIAGELKHGPIALIEQGSLVIAVATQPNIAAKTISNIQETIARGANVILFTIAGQEVGNVKETYILPDVDPILQSVLVAVPLQLIAYYAAGLKGCDVDKPRNLAKSVTVE</sequence>
<dbReference type="InterPro" id="IPR017932">
    <property type="entry name" value="GATase_2_dom"/>
</dbReference>
<dbReference type="Gene3D" id="3.60.20.10">
    <property type="entry name" value="Glutamine Phosphoribosylpyrophosphate, subunit 1, domain 1"/>
    <property type="match status" value="1"/>
</dbReference>
<dbReference type="NCBIfam" id="NF001484">
    <property type="entry name" value="PRK00331.1"/>
    <property type="match status" value="1"/>
</dbReference>
<evidence type="ECO:0000256" key="4">
    <source>
        <dbReference type="ARBA" id="ARBA00016090"/>
    </source>
</evidence>